<dbReference type="EMBL" id="JAKREW010000022">
    <property type="protein sequence ID" value="MCG7507307.1"/>
    <property type="molecule type" value="Genomic_DNA"/>
</dbReference>
<feature type="transmembrane region" description="Helical" evidence="1">
    <location>
        <begin position="141"/>
        <end position="163"/>
    </location>
</feature>
<keyword evidence="3" id="KW-0012">Acyltransferase</keyword>
<accession>A0ABS9QIN4</accession>
<name>A0ABS9QIN4_9HYPH</name>
<evidence type="ECO:0000313" key="4">
    <source>
        <dbReference type="Proteomes" id="UP001201701"/>
    </source>
</evidence>
<keyword evidence="3" id="KW-0808">Transferase</keyword>
<feature type="transmembrane region" description="Helical" evidence="1">
    <location>
        <begin position="245"/>
        <end position="264"/>
    </location>
</feature>
<feature type="transmembrane region" description="Helical" evidence="1">
    <location>
        <begin position="344"/>
        <end position="366"/>
    </location>
</feature>
<dbReference type="RefSeq" id="WP_239368327.1">
    <property type="nucleotide sequence ID" value="NZ_JAKREW010000022.1"/>
</dbReference>
<proteinExistence type="predicted"/>
<dbReference type="Pfam" id="PF01757">
    <property type="entry name" value="Acyl_transf_3"/>
    <property type="match status" value="1"/>
</dbReference>
<evidence type="ECO:0000259" key="2">
    <source>
        <dbReference type="Pfam" id="PF01757"/>
    </source>
</evidence>
<feature type="transmembrane region" description="Helical" evidence="1">
    <location>
        <begin position="12"/>
        <end position="31"/>
    </location>
</feature>
<feature type="transmembrane region" description="Helical" evidence="1">
    <location>
        <begin position="214"/>
        <end position="233"/>
    </location>
</feature>
<feature type="transmembrane region" description="Helical" evidence="1">
    <location>
        <begin position="85"/>
        <end position="107"/>
    </location>
</feature>
<comment type="caution">
    <text evidence="3">The sequence shown here is derived from an EMBL/GenBank/DDBJ whole genome shotgun (WGS) entry which is preliminary data.</text>
</comment>
<feature type="transmembrane region" description="Helical" evidence="1">
    <location>
        <begin position="284"/>
        <end position="305"/>
    </location>
</feature>
<reference evidence="3 4" key="1">
    <citation type="submission" date="2022-02" db="EMBL/GenBank/DDBJ databases">
        <title>Draft genome sequence of Mezorhizobium retamae strain IRAMC:0171 isolated from Retama raetam nodules.</title>
        <authorList>
            <person name="Bengaied R."/>
            <person name="Sbissi I."/>
            <person name="Huber K."/>
            <person name="Ghodbane F."/>
            <person name="Nouioui I."/>
            <person name="Tarhouni M."/>
            <person name="Gtari M."/>
        </authorList>
    </citation>
    <scope>NUCLEOTIDE SEQUENCE [LARGE SCALE GENOMIC DNA]</scope>
    <source>
        <strain evidence="3 4">IRAMC:0171</strain>
    </source>
</reference>
<dbReference type="InterPro" id="IPR050623">
    <property type="entry name" value="Glucan_succinyl_AcylTrfase"/>
</dbReference>
<keyword evidence="1" id="KW-0472">Membrane</keyword>
<dbReference type="GO" id="GO:0016746">
    <property type="term" value="F:acyltransferase activity"/>
    <property type="evidence" value="ECO:0007669"/>
    <property type="project" value="UniProtKB-KW"/>
</dbReference>
<keyword evidence="1" id="KW-0812">Transmembrane</keyword>
<dbReference type="InterPro" id="IPR002656">
    <property type="entry name" value="Acyl_transf_3_dom"/>
</dbReference>
<organism evidence="3 4">
    <name type="scientific">Mesorhizobium retamae</name>
    <dbReference type="NCBI Taxonomy" id="2912854"/>
    <lineage>
        <taxon>Bacteria</taxon>
        <taxon>Pseudomonadati</taxon>
        <taxon>Pseudomonadota</taxon>
        <taxon>Alphaproteobacteria</taxon>
        <taxon>Hyphomicrobiales</taxon>
        <taxon>Phyllobacteriaceae</taxon>
        <taxon>Mesorhizobium</taxon>
    </lineage>
</organism>
<protein>
    <submittedName>
        <fullName evidence="3">Acyltransferase family protein</fullName>
    </submittedName>
</protein>
<keyword evidence="1" id="KW-1133">Transmembrane helix</keyword>
<feature type="transmembrane region" description="Helical" evidence="1">
    <location>
        <begin position="317"/>
        <end position="338"/>
    </location>
</feature>
<feature type="transmembrane region" description="Helical" evidence="1">
    <location>
        <begin position="51"/>
        <end position="73"/>
    </location>
</feature>
<keyword evidence="4" id="KW-1185">Reference proteome</keyword>
<evidence type="ECO:0000256" key="1">
    <source>
        <dbReference type="SAM" id="Phobius"/>
    </source>
</evidence>
<dbReference type="PANTHER" id="PTHR36927">
    <property type="entry name" value="BLR4337 PROTEIN"/>
    <property type="match status" value="1"/>
</dbReference>
<evidence type="ECO:0000313" key="3">
    <source>
        <dbReference type="EMBL" id="MCG7507307.1"/>
    </source>
</evidence>
<feature type="transmembrane region" description="Helical" evidence="1">
    <location>
        <begin position="183"/>
        <end position="202"/>
    </location>
</feature>
<gene>
    <name evidence="3" type="ORF">L4923_19935</name>
</gene>
<dbReference type="PANTHER" id="PTHR36927:SF1">
    <property type="entry name" value="MDO-LIKE PROTEIN"/>
    <property type="match status" value="1"/>
</dbReference>
<sequence length="401" mass="45802">MQDTRLHYIDWLRVSAFGLLILYHSSSAFLYDLDWLFNSPEKSQALSLVTLFPRAWRLALLFFVSGMGTWFAFRSQTAVEFLKGRFVRLFLPLIFAMCVIIVPQVWYERLLDGRFQGSLLEFWVTRYFTEGRYPTGNFSWAHMWFVAYLLVMTVICTPIFWFLTHASGRGLSDWFKRTARTPAIYLFVLLPLVLHLIFLPFFPRETNVLYNDGAWFAVWASWFGLGFLVAKHHQAVVPAIISKRWMSFTIAAILTICLWRYSWVTKAAGIGGETGGMQMALYKALTFSLAWTVILTAVGFAAVHLNRKSTALTWLNAKIFPLYIVHQTFVVMALYYVLPLDLSLWSKLALVVGITTFWSILAAILADLWPAPYRILVGLPDRRKASSAGRKFATADSGSSG</sequence>
<dbReference type="Proteomes" id="UP001201701">
    <property type="component" value="Unassembled WGS sequence"/>
</dbReference>
<feature type="domain" description="Acyltransferase 3" evidence="2">
    <location>
        <begin position="7"/>
        <end position="363"/>
    </location>
</feature>